<protein>
    <submittedName>
        <fullName evidence="1">Uncharacterized protein</fullName>
    </submittedName>
</protein>
<evidence type="ECO:0000313" key="2">
    <source>
        <dbReference type="Proteomes" id="UP000298488"/>
    </source>
</evidence>
<dbReference type="Proteomes" id="UP000298488">
    <property type="component" value="Unassembled WGS sequence"/>
</dbReference>
<gene>
    <name evidence="1" type="ORF">E3N84_08290</name>
</gene>
<keyword evidence="2" id="KW-1185">Reference proteome</keyword>
<dbReference type="RefSeq" id="WP_134542265.1">
    <property type="nucleotide sequence ID" value="NZ_JACHBP010000001.1"/>
</dbReference>
<dbReference type="OrthoDB" id="5241047at2"/>
<comment type="caution">
    <text evidence="1">The sequence shown here is derived from an EMBL/GenBank/DDBJ whole genome shotgun (WGS) entry which is preliminary data.</text>
</comment>
<organism evidence="1 2">
    <name type="scientific">Terrimesophilobacter mesophilus</name>
    <dbReference type="NCBI Taxonomy" id="433647"/>
    <lineage>
        <taxon>Bacteria</taxon>
        <taxon>Bacillati</taxon>
        <taxon>Actinomycetota</taxon>
        <taxon>Actinomycetes</taxon>
        <taxon>Micrococcales</taxon>
        <taxon>Microbacteriaceae</taxon>
        <taxon>Terrimesophilobacter</taxon>
    </lineage>
</organism>
<dbReference type="Pfam" id="PF13289">
    <property type="entry name" value="SIR2_2"/>
    <property type="match status" value="1"/>
</dbReference>
<name>A0A4R8VB69_9MICO</name>
<dbReference type="SUPFAM" id="SSF52467">
    <property type="entry name" value="DHS-like NAD/FAD-binding domain"/>
    <property type="match status" value="1"/>
</dbReference>
<proteinExistence type="predicted"/>
<dbReference type="InterPro" id="IPR029035">
    <property type="entry name" value="DHS-like_NAD/FAD-binding_dom"/>
</dbReference>
<reference evidence="1 2" key="1">
    <citation type="submission" date="2019-03" db="EMBL/GenBank/DDBJ databases">
        <title>Genomics of glacier-inhabiting Cryobacterium strains.</title>
        <authorList>
            <person name="Liu Q."/>
            <person name="Xin Y.-H."/>
        </authorList>
    </citation>
    <scope>NUCLEOTIDE SEQUENCE [LARGE SCALE GENOMIC DNA]</scope>
    <source>
        <strain evidence="1 2">CGMCC 1.10440</strain>
    </source>
</reference>
<dbReference type="EMBL" id="SOFI01000003">
    <property type="protein sequence ID" value="TFB80043.1"/>
    <property type="molecule type" value="Genomic_DNA"/>
</dbReference>
<evidence type="ECO:0000313" key="1">
    <source>
        <dbReference type="EMBL" id="TFB80043.1"/>
    </source>
</evidence>
<dbReference type="AlphaFoldDB" id="A0A4R8VB69"/>
<accession>A0A4R8VB69</accession>
<sequence length="534" mass="58553">MAHRSHPERFAARYRVPMSDSHVFVTLGDITHLECDAWMLPTDSNYSIRPAWRTAVPGLTDEVIARSKVEGFGAGAIKSTPIVDWPTTSPLPVLSAVPPKGLRGPDDLVELGEAVAEFIRVSERSTRARPQERRAKRLFAMPEFGSAGGGGALKKGEILDVLLSQARVAASEHDVDVVIVLRDERTFALAQQLRKSMNGQWSTLTPNQREVIERLAELARSGKLVPFMGAGVSVSAGGPTWPDLIAKLADGVRMTEAQTISLNSPGRSALDQAAYLREAYRREYGDVSAFGNAVADAVSTDRYGLAPALLASLRTEQAITLNYDTQFETASVDVEDPRTIIPADGSQGGVSDKWLLKLHGSIKDPKTIVLTRDDYLGYNANREALSAIVKANLITHHLLFVGFGLADDHFHQIVHDVRKAIPTSESNKLGTALTMKADDLDQALWGEQLDLVVMGSADDQREAGRQLEIFLDAVLAHATDGHSYLLHESFESSLTASQDQLRRKLMQFRDTLDEQDREDASWPVIERLFQELGG</sequence>